<sequence>MDKNNYYSNHDVCFLARILLEAETPIKIGSGKDSVKTDAIILRDVNGLPYIPGATLMGLMRHALGEDTLTANRIMGFQSKKTNDGHGSWLSVSEAKVVGKGNVPVDGLQPSLVEKDEYLSGLMDMPIRQHVRIGHKGVAEKAGKFDEEVIPKGVRFCFEMELLVDGEQGERDFLNLLDALQDDTFRIGGGSRKGFGKMRVEEKTCRLDFNDTDQFQIYLDKPSALNDLWDGWEKYSLNIPKLQQKEGIVEYTLDLHPCDFMLFSAGLQDTVHNIDKTVIREKSVRWSGDQTPQWVEEGKTIVVPASSVKGAIVHRTAFYYNLGKGVFADRKTPDEAEQAGRNNEAVTTLFGSAGDDKGKGKRRGRVLFSDIVETADEEEHVKGKVFNHVRIDRFTGGAVNGALFDEAPLYAKGHRIVLHITLTDAGHIGKDVREAFEHVLNDICSGLLPLGGGVNRGNGMFTGELKTEEK</sequence>
<feature type="domain" description="CRISPR type III-associated protein" evidence="2">
    <location>
        <begin position="20"/>
        <end position="198"/>
    </location>
</feature>
<dbReference type="InterPro" id="IPR052216">
    <property type="entry name" value="CRISPR_Csm3_endoribonuclease"/>
</dbReference>
<dbReference type="HOGENOM" id="CLU_041901_0_0_10"/>
<protein>
    <recommendedName>
        <fullName evidence="2">CRISPR type III-associated protein domain-containing protein</fullName>
    </recommendedName>
</protein>
<organism evidence="3 4">
    <name type="scientific">Hallella multisaccharivorax DSM 17128</name>
    <dbReference type="NCBI Taxonomy" id="688246"/>
    <lineage>
        <taxon>Bacteria</taxon>
        <taxon>Pseudomonadati</taxon>
        <taxon>Bacteroidota</taxon>
        <taxon>Bacteroidia</taxon>
        <taxon>Bacteroidales</taxon>
        <taxon>Prevotellaceae</taxon>
        <taxon>Hallella</taxon>
    </lineage>
</organism>
<evidence type="ECO:0000256" key="1">
    <source>
        <dbReference type="ARBA" id="ARBA00023118"/>
    </source>
</evidence>
<dbReference type="PANTHER" id="PTHR35579:SF6">
    <property type="entry name" value="DUF324 DOMAIN-CONTAINING PROTEIN"/>
    <property type="match status" value="1"/>
</dbReference>
<name>F8N683_9BACT</name>
<dbReference type="AlphaFoldDB" id="F8N683"/>
<gene>
    <name evidence="3" type="ORF">Premu_0694</name>
</gene>
<dbReference type="RefSeq" id="WP_007573128.1">
    <property type="nucleotide sequence ID" value="NZ_BPTS01000001.1"/>
</dbReference>
<dbReference type="EMBL" id="GL945017">
    <property type="protein sequence ID" value="EGN56164.1"/>
    <property type="molecule type" value="Genomic_DNA"/>
</dbReference>
<keyword evidence="1" id="KW-0051">Antiviral defense</keyword>
<dbReference type="Pfam" id="PF03787">
    <property type="entry name" value="RAMPs"/>
    <property type="match status" value="2"/>
</dbReference>
<dbReference type="GO" id="GO:0051607">
    <property type="term" value="P:defense response to virus"/>
    <property type="evidence" value="ECO:0007669"/>
    <property type="project" value="UniProtKB-KW"/>
</dbReference>
<accession>F8N683</accession>
<dbReference type="STRING" id="688246.Premu_0694"/>
<proteinExistence type="predicted"/>
<evidence type="ECO:0000259" key="2">
    <source>
        <dbReference type="Pfam" id="PF03787"/>
    </source>
</evidence>
<dbReference type="InterPro" id="IPR005537">
    <property type="entry name" value="RAMP_III_fam"/>
</dbReference>
<dbReference type="PANTHER" id="PTHR35579">
    <property type="entry name" value="CRISPR SYSTEM CMS ENDORIBONUCLEASE CSM3"/>
    <property type="match status" value="1"/>
</dbReference>
<feature type="domain" description="CRISPR type III-associated protein" evidence="2">
    <location>
        <begin position="289"/>
        <end position="460"/>
    </location>
</feature>
<evidence type="ECO:0000313" key="3">
    <source>
        <dbReference type="EMBL" id="EGN56164.1"/>
    </source>
</evidence>
<dbReference type="OrthoDB" id="1063910at2"/>
<dbReference type="Proteomes" id="UP000002772">
    <property type="component" value="Unassembled WGS sequence"/>
</dbReference>
<reference evidence="4" key="1">
    <citation type="journal article" date="2011" name="Stand. Genomic Sci.">
        <title>Non-contiguous finished genome sequence of the opportunistic oral pathogen Prevotella multisaccharivorax type strain (PPPA20).</title>
        <authorList>
            <person name="Pati A."/>
            <person name="Gronow S."/>
            <person name="Lu M."/>
            <person name="Lapidus A."/>
            <person name="Nolan M."/>
            <person name="Lucas S."/>
            <person name="Hammon N."/>
            <person name="Deshpande S."/>
            <person name="Cheng J.F."/>
            <person name="Tapia R."/>
            <person name="Han C."/>
            <person name="Goodwin L."/>
            <person name="Pitluck S."/>
            <person name="Liolios K."/>
            <person name="Pagani I."/>
            <person name="Mavromatis K."/>
            <person name="Mikhailova N."/>
            <person name="Huntemann M."/>
            <person name="Chen A."/>
            <person name="Palaniappan K."/>
            <person name="Land M."/>
            <person name="Hauser L."/>
            <person name="Detter J.C."/>
            <person name="Brambilla E.M."/>
            <person name="Rohde M."/>
            <person name="Goker M."/>
            <person name="Woyke T."/>
            <person name="Bristow J."/>
            <person name="Eisen J.A."/>
            <person name="Markowitz V."/>
            <person name="Hugenholtz P."/>
            <person name="Kyrpides N.C."/>
            <person name="Klenk H.P."/>
            <person name="Ivanova N."/>
        </authorList>
    </citation>
    <scope>NUCLEOTIDE SEQUENCE [LARGE SCALE GENOMIC DNA]</scope>
    <source>
        <strain evidence="4">DSM 17128</strain>
    </source>
</reference>
<dbReference type="eggNOG" id="COG1337">
    <property type="taxonomic scope" value="Bacteria"/>
</dbReference>
<keyword evidence="4" id="KW-1185">Reference proteome</keyword>
<evidence type="ECO:0000313" key="4">
    <source>
        <dbReference type="Proteomes" id="UP000002772"/>
    </source>
</evidence>
<dbReference type="CDD" id="cd09726">
    <property type="entry name" value="RAMP_I_III"/>
    <property type="match status" value="2"/>
</dbReference>